<evidence type="ECO:0000313" key="2">
    <source>
        <dbReference type="Proteomes" id="UP000580250"/>
    </source>
</evidence>
<protein>
    <submittedName>
        <fullName evidence="1">Uncharacterized protein</fullName>
    </submittedName>
</protein>
<accession>A0A6V7VEQ3</accession>
<name>A0A6V7VEQ3_MELEN</name>
<sequence>MEEGNNQINNFNLPPDYHSDSDDLAKKFWDQIFGSLQDPRNNK</sequence>
<comment type="caution">
    <text evidence="1">The sequence shown here is derived from an EMBL/GenBank/DDBJ whole genome shotgun (WGS) entry which is preliminary data.</text>
</comment>
<gene>
    <name evidence="1" type="ORF">MENT_LOCUS25067</name>
</gene>
<dbReference type="EMBL" id="CAJEWN010000218">
    <property type="protein sequence ID" value="CAD2173459.1"/>
    <property type="molecule type" value="Genomic_DNA"/>
</dbReference>
<dbReference type="AlphaFoldDB" id="A0A6V7VEQ3"/>
<dbReference type="Proteomes" id="UP000580250">
    <property type="component" value="Unassembled WGS sequence"/>
</dbReference>
<reference evidence="1 2" key="1">
    <citation type="submission" date="2020-08" db="EMBL/GenBank/DDBJ databases">
        <authorList>
            <person name="Koutsovoulos G."/>
            <person name="Danchin GJ E."/>
        </authorList>
    </citation>
    <scope>NUCLEOTIDE SEQUENCE [LARGE SCALE GENOMIC DNA]</scope>
</reference>
<organism evidence="1 2">
    <name type="scientific">Meloidogyne enterolobii</name>
    <name type="common">Root-knot nematode worm</name>
    <name type="synonym">Meloidogyne mayaguensis</name>
    <dbReference type="NCBI Taxonomy" id="390850"/>
    <lineage>
        <taxon>Eukaryota</taxon>
        <taxon>Metazoa</taxon>
        <taxon>Ecdysozoa</taxon>
        <taxon>Nematoda</taxon>
        <taxon>Chromadorea</taxon>
        <taxon>Rhabditida</taxon>
        <taxon>Tylenchina</taxon>
        <taxon>Tylenchomorpha</taxon>
        <taxon>Tylenchoidea</taxon>
        <taxon>Meloidogynidae</taxon>
        <taxon>Meloidogyninae</taxon>
        <taxon>Meloidogyne</taxon>
    </lineage>
</organism>
<evidence type="ECO:0000313" key="1">
    <source>
        <dbReference type="EMBL" id="CAD2173459.1"/>
    </source>
</evidence>
<proteinExistence type="predicted"/>